<evidence type="ECO:0000313" key="2">
    <source>
        <dbReference type="Proteomes" id="UP001066276"/>
    </source>
</evidence>
<reference evidence="1" key="1">
    <citation type="journal article" date="2022" name="bioRxiv">
        <title>Sequencing and chromosome-scale assembly of the giantPleurodeles waltlgenome.</title>
        <authorList>
            <person name="Brown T."/>
            <person name="Elewa A."/>
            <person name="Iarovenko S."/>
            <person name="Subramanian E."/>
            <person name="Araus A.J."/>
            <person name="Petzold A."/>
            <person name="Susuki M."/>
            <person name="Suzuki K.-i.T."/>
            <person name="Hayashi T."/>
            <person name="Toyoda A."/>
            <person name="Oliveira C."/>
            <person name="Osipova E."/>
            <person name="Leigh N.D."/>
            <person name="Simon A."/>
            <person name="Yun M.H."/>
        </authorList>
    </citation>
    <scope>NUCLEOTIDE SEQUENCE</scope>
    <source>
        <strain evidence="1">20211129_DDA</strain>
        <tissue evidence="1">Liver</tissue>
    </source>
</reference>
<evidence type="ECO:0000313" key="1">
    <source>
        <dbReference type="EMBL" id="KAJ1122015.1"/>
    </source>
</evidence>
<accession>A0AAV7P9Y1</accession>
<dbReference type="Proteomes" id="UP001066276">
    <property type="component" value="Chromosome 7"/>
</dbReference>
<organism evidence="1 2">
    <name type="scientific">Pleurodeles waltl</name>
    <name type="common">Iberian ribbed newt</name>
    <dbReference type="NCBI Taxonomy" id="8319"/>
    <lineage>
        <taxon>Eukaryota</taxon>
        <taxon>Metazoa</taxon>
        <taxon>Chordata</taxon>
        <taxon>Craniata</taxon>
        <taxon>Vertebrata</taxon>
        <taxon>Euteleostomi</taxon>
        <taxon>Amphibia</taxon>
        <taxon>Batrachia</taxon>
        <taxon>Caudata</taxon>
        <taxon>Salamandroidea</taxon>
        <taxon>Salamandridae</taxon>
        <taxon>Pleurodelinae</taxon>
        <taxon>Pleurodeles</taxon>
    </lineage>
</organism>
<sequence length="139" mass="15247">MQRSGVTVPYAPSLPVMAIADGQMYRDGGVRGFLREAGLTELRDWMVDGRLLDVSEVLAGCEGTALQRMYVIRVRSLLRTRLCGSTEAPLEFRALEALCSAQTALLGCVEDIRATHRRLVGLLLLLAKRRVAMCVVLNG</sequence>
<protein>
    <submittedName>
        <fullName evidence="1">Uncharacterized protein</fullName>
    </submittedName>
</protein>
<keyword evidence="2" id="KW-1185">Reference proteome</keyword>
<comment type="caution">
    <text evidence="1">The sequence shown here is derived from an EMBL/GenBank/DDBJ whole genome shotgun (WGS) entry which is preliminary data.</text>
</comment>
<name>A0AAV7P9Y1_PLEWA</name>
<gene>
    <name evidence="1" type="ORF">NDU88_000521</name>
</gene>
<dbReference type="EMBL" id="JANPWB010000011">
    <property type="protein sequence ID" value="KAJ1122015.1"/>
    <property type="molecule type" value="Genomic_DNA"/>
</dbReference>
<dbReference type="AlphaFoldDB" id="A0AAV7P9Y1"/>
<proteinExistence type="predicted"/>